<keyword evidence="3 4" id="KW-0413">Isomerase</keyword>
<dbReference type="InterPro" id="IPR024936">
    <property type="entry name" value="Cyclophilin-type_PPIase"/>
</dbReference>
<dbReference type="AlphaFoldDB" id="A0AAW0URQ5"/>
<reference evidence="6 7" key="1">
    <citation type="submission" date="2023-03" db="EMBL/GenBank/DDBJ databases">
        <title>High-quality genome of Scylla paramamosain provides insights in environmental adaptation.</title>
        <authorList>
            <person name="Zhang L."/>
        </authorList>
    </citation>
    <scope>NUCLEOTIDE SEQUENCE [LARGE SCALE GENOMIC DNA]</scope>
    <source>
        <strain evidence="6">LZ_2023a</strain>
        <tissue evidence="6">Muscle</tissue>
    </source>
</reference>
<evidence type="ECO:0000256" key="1">
    <source>
        <dbReference type="ARBA" id="ARBA00000971"/>
    </source>
</evidence>
<dbReference type="GO" id="GO:0006457">
    <property type="term" value="P:protein folding"/>
    <property type="evidence" value="ECO:0007669"/>
    <property type="project" value="InterPro"/>
</dbReference>
<name>A0AAW0URQ5_SCYPA</name>
<dbReference type="EMBL" id="JARAKH010000007">
    <property type="protein sequence ID" value="KAK8402440.1"/>
    <property type="molecule type" value="Genomic_DNA"/>
</dbReference>
<dbReference type="InterPro" id="IPR029000">
    <property type="entry name" value="Cyclophilin-like_dom_sf"/>
</dbReference>
<keyword evidence="2 4" id="KW-0697">Rotamase</keyword>
<evidence type="ECO:0000313" key="6">
    <source>
        <dbReference type="EMBL" id="KAK8402440.1"/>
    </source>
</evidence>
<dbReference type="Proteomes" id="UP001487740">
    <property type="component" value="Unassembled WGS sequence"/>
</dbReference>
<dbReference type="GO" id="GO:0016018">
    <property type="term" value="F:cyclosporin A binding"/>
    <property type="evidence" value="ECO:0007669"/>
    <property type="project" value="TreeGrafter"/>
</dbReference>
<gene>
    <name evidence="6" type="ORF">O3P69_000687</name>
</gene>
<dbReference type="GO" id="GO:0003755">
    <property type="term" value="F:peptidyl-prolyl cis-trans isomerase activity"/>
    <property type="evidence" value="ECO:0007669"/>
    <property type="project" value="UniProtKB-UniRule"/>
</dbReference>
<dbReference type="SUPFAM" id="SSF50891">
    <property type="entry name" value="Cyclophilin-like"/>
    <property type="match status" value="1"/>
</dbReference>
<organism evidence="6 7">
    <name type="scientific">Scylla paramamosain</name>
    <name type="common">Mud crab</name>
    <dbReference type="NCBI Taxonomy" id="85552"/>
    <lineage>
        <taxon>Eukaryota</taxon>
        <taxon>Metazoa</taxon>
        <taxon>Ecdysozoa</taxon>
        <taxon>Arthropoda</taxon>
        <taxon>Crustacea</taxon>
        <taxon>Multicrustacea</taxon>
        <taxon>Malacostraca</taxon>
        <taxon>Eumalacostraca</taxon>
        <taxon>Eucarida</taxon>
        <taxon>Decapoda</taxon>
        <taxon>Pleocyemata</taxon>
        <taxon>Brachyura</taxon>
        <taxon>Eubrachyura</taxon>
        <taxon>Portunoidea</taxon>
        <taxon>Portunidae</taxon>
        <taxon>Portuninae</taxon>
        <taxon>Scylla</taxon>
    </lineage>
</organism>
<accession>A0AAW0URQ5</accession>
<dbReference type="PIRSF" id="PIRSF001467">
    <property type="entry name" value="Peptidylpro_ismrse"/>
    <property type="match status" value="1"/>
</dbReference>
<keyword evidence="7" id="KW-1185">Reference proteome</keyword>
<dbReference type="PROSITE" id="PS00170">
    <property type="entry name" value="CSA_PPIASE_1"/>
    <property type="match status" value="1"/>
</dbReference>
<dbReference type="Gene3D" id="2.40.100.10">
    <property type="entry name" value="Cyclophilin-like"/>
    <property type="match status" value="1"/>
</dbReference>
<dbReference type="Pfam" id="PF00160">
    <property type="entry name" value="Pro_isomerase"/>
    <property type="match status" value="1"/>
</dbReference>
<comment type="function">
    <text evidence="4">PPIases accelerate the folding of proteins. It catalyzes the cis-trans isomerization of proline imidic peptide bonds in oligopeptides.</text>
</comment>
<dbReference type="PANTHER" id="PTHR11071:SF561">
    <property type="entry name" value="PEPTIDYL-PROLYL CIS-TRANS ISOMERASE D-RELATED"/>
    <property type="match status" value="1"/>
</dbReference>
<dbReference type="PROSITE" id="PS50072">
    <property type="entry name" value="CSA_PPIASE_2"/>
    <property type="match status" value="1"/>
</dbReference>
<evidence type="ECO:0000256" key="4">
    <source>
        <dbReference type="RuleBase" id="RU363019"/>
    </source>
</evidence>
<dbReference type="InterPro" id="IPR002130">
    <property type="entry name" value="Cyclophilin-type_PPIase_dom"/>
</dbReference>
<comment type="catalytic activity">
    <reaction evidence="1 4">
        <text>[protein]-peptidylproline (omega=180) = [protein]-peptidylproline (omega=0)</text>
        <dbReference type="Rhea" id="RHEA:16237"/>
        <dbReference type="Rhea" id="RHEA-COMP:10747"/>
        <dbReference type="Rhea" id="RHEA-COMP:10748"/>
        <dbReference type="ChEBI" id="CHEBI:83833"/>
        <dbReference type="ChEBI" id="CHEBI:83834"/>
        <dbReference type="EC" id="5.2.1.8"/>
    </reaction>
</comment>
<dbReference type="InterPro" id="IPR020892">
    <property type="entry name" value="Cyclophilin-type_PPIase_CS"/>
</dbReference>
<evidence type="ECO:0000256" key="3">
    <source>
        <dbReference type="ARBA" id="ARBA00023235"/>
    </source>
</evidence>
<evidence type="ECO:0000259" key="5">
    <source>
        <dbReference type="PROSITE" id="PS50072"/>
    </source>
</evidence>
<evidence type="ECO:0000256" key="2">
    <source>
        <dbReference type="ARBA" id="ARBA00023110"/>
    </source>
</evidence>
<comment type="similarity">
    <text evidence="4">Belongs to the cyclophilin-type PPIase family.</text>
</comment>
<protein>
    <recommendedName>
        <fullName evidence="4">Peptidyl-prolyl cis-trans isomerase</fullName>
        <shortName evidence="4">PPIase</shortName>
        <ecNumber evidence="4">5.2.1.8</ecNumber>
    </recommendedName>
</protein>
<dbReference type="PRINTS" id="PR00153">
    <property type="entry name" value="CSAPPISMRASE"/>
</dbReference>
<dbReference type="PANTHER" id="PTHR11071">
    <property type="entry name" value="PEPTIDYL-PROLYL CIS-TRANS ISOMERASE"/>
    <property type="match status" value="1"/>
</dbReference>
<comment type="caution">
    <text evidence="6">The sequence shown here is derived from an EMBL/GenBank/DDBJ whole genome shotgun (WGS) entry which is preliminary data.</text>
</comment>
<dbReference type="FunFam" id="2.40.100.10:FF:000025">
    <property type="entry name" value="Peptidyl-prolyl cis-trans isomerase CYP19-2"/>
    <property type="match status" value="1"/>
</dbReference>
<evidence type="ECO:0000313" key="7">
    <source>
        <dbReference type="Proteomes" id="UP001487740"/>
    </source>
</evidence>
<feature type="domain" description="PPIase cyclophilin-type" evidence="5">
    <location>
        <begin position="1"/>
        <end position="146"/>
    </location>
</feature>
<sequence>MVFGLFGEAAPRTVRNFVTFATKGYKGKKYEGSKFHRVIKKFMIQGGDVVSGDGQGSISIYGETFADETLDIKHSRPGMLSMANRGPNTNGCQFFITTVATSWLDGHHVAFGKLVKGEEVLREIESVATDWQDRPLKDIVIYKSGRRPFVEAYYISDDPYK</sequence>
<proteinExistence type="inferred from homology"/>
<dbReference type="EC" id="5.2.1.8" evidence="4"/>
<dbReference type="GO" id="GO:0005737">
    <property type="term" value="C:cytoplasm"/>
    <property type="evidence" value="ECO:0007669"/>
    <property type="project" value="TreeGrafter"/>
</dbReference>